<sequence length="121" mass="13074">TLEGHTSRVSSVAFSAAGDRLAAASGDETVRMWDAKTGQPLHTLELGSQVQNLAFSSDGFYLETDRGLMLLPPPVHSTSTLWRTADAEKMLWIPADYQPSCSAAYSYSIAFGYSSGRVLLL</sequence>
<dbReference type="InterPro" id="IPR019775">
    <property type="entry name" value="WD40_repeat_CS"/>
</dbReference>
<dbReference type="Pfam" id="PF00400">
    <property type="entry name" value="WD40"/>
    <property type="match status" value="1"/>
</dbReference>
<dbReference type="AlphaFoldDB" id="A0A6A5TK46"/>
<dbReference type="PANTHER" id="PTHR19879:SF9">
    <property type="entry name" value="TRANSCRIPTION INITIATION FACTOR TFIID SUBUNIT 5"/>
    <property type="match status" value="1"/>
</dbReference>
<evidence type="ECO:0000256" key="1">
    <source>
        <dbReference type="ARBA" id="ARBA00022574"/>
    </source>
</evidence>
<dbReference type="PROSITE" id="PS50082">
    <property type="entry name" value="WD_REPEATS_2"/>
    <property type="match status" value="1"/>
</dbReference>
<dbReference type="OrthoDB" id="538223at2759"/>
<keyword evidence="5" id="KW-1185">Reference proteome</keyword>
<dbReference type="PANTHER" id="PTHR19879">
    <property type="entry name" value="TRANSCRIPTION INITIATION FACTOR TFIID"/>
    <property type="match status" value="1"/>
</dbReference>
<reference evidence="4" key="1">
    <citation type="journal article" date="2020" name="Stud. Mycol.">
        <title>101 Dothideomycetes genomes: a test case for predicting lifestyles and emergence of pathogens.</title>
        <authorList>
            <person name="Haridas S."/>
            <person name="Albert R."/>
            <person name="Binder M."/>
            <person name="Bloem J."/>
            <person name="Labutti K."/>
            <person name="Salamov A."/>
            <person name="Andreopoulos B."/>
            <person name="Baker S."/>
            <person name="Barry K."/>
            <person name="Bills G."/>
            <person name="Bluhm B."/>
            <person name="Cannon C."/>
            <person name="Castanera R."/>
            <person name="Culley D."/>
            <person name="Daum C."/>
            <person name="Ezra D."/>
            <person name="Gonzalez J."/>
            <person name="Henrissat B."/>
            <person name="Kuo A."/>
            <person name="Liang C."/>
            <person name="Lipzen A."/>
            <person name="Lutzoni F."/>
            <person name="Magnuson J."/>
            <person name="Mondo S."/>
            <person name="Nolan M."/>
            <person name="Ohm R."/>
            <person name="Pangilinan J."/>
            <person name="Park H.-J."/>
            <person name="Ramirez L."/>
            <person name="Alfaro M."/>
            <person name="Sun H."/>
            <person name="Tritt A."/>
            <person name="Yoshinaga Y."/>
            <person name="Zwiers L.-H."/>
            <person name="Turgeon B."/>
            <person name="Goodwin S."/>
            <person name="Spatafora J."/>
            <person name="Crous P."/>
            <person name="Grigoriev I."/>
        </authorList>
    </citation>
    <scope>NUCLEOTIDE SEQUENCE</scope>
    <source>
        <strain evidence="4">CBS 675.92</strain>
    </source>
</reference>
<dbReference type="Proteomes" id="UP000800035">
    <property type="component" value="Unassembled WGS sequence"/>
</dbReference>
<feature type="non-terminal residue" evidence="4">
    <location>
        <position position="121"/>
    </location>
</feature>
<dbReference type="PROSITE" id="PS00678">
    <property type="entry name" value="WD_REPEATS_1"/>
    <property type="match status" value="1"/>
</dbReference>
<accession>A0A6A5TK46</accession>
<keyword evidence="1 3" id="KW-0853">WD repeat</keyword>
<dbReference type="InterPro" id="IPR001680">
    <property type="entry name" value="WD40_rpt"/>
</dbReference>
<proteinExistence type="predicted"/>
<dbReference type="SUPFAM" id="SSF50998">
    <property type="entry name" value="Quinoprotein alcohol dehydrogenase-like"/>
    <property type="match status" value="1"/>
</dbReference>
<evidence type="ECO:0000256" key="3">
    <source>
        <dbReference type="PROSITE-ProRule" id="PRU00221"/>
    </source>
</evidence>
<organism evidence="4 5">
    <name type="scientific">Byssothecium circinans</name>
    <dbReference type="NCBI Taxonomy" id="147558"/>
    <lineage>
        <taxon>Eukaryota</taxon>
        <taxon>Fungi</taxon>
        <taxon>Dikarya</taxon>
        <taxon>Ascomycota</taxon>
        <taxon>Pezizomycotina</taxon>
        <taxon>Dothideomycetes</taxon>
        <taxon>Pleosporomycetidae</taxon>
        <taxon>Pleosporales</taxon>
        <taxon>Massarineae</taxon>
        <taxon>Massarinaceae</taxon>
        <taxon>Byssothecium</taxon>
    </lineage>
</organism>
<gene>
    <name evidence="4" type="ORF">CC80DRAFT_392256</name>
</gene>
<protein>
    <submittedName>
        <fullName evidence="4">Uncharacterized protein</fullName>
    </submittedName>
</protein>
<dbReference type="PROSITE" id="PS50294">
    <property type="entry name" value="WD_REPEATS_REGION"/>
    <property type="match status" value="1"/>
</dbReference>
<keyword evidence="2" id="KW-0677">Repeat</keyword>
<dbReference type="EMBL" id="ML977008">
    <property type="protein sequence ID" value="KAF1952748.1"/>
    <property type="molecule type" value="Genomic_DNA"/>
</dbReference>
<feature type="non-terminal residue" evidence="4">
    <location>
        <position position="1"/>
    </location>
</feature>
<dbReference type="InterPro" id="IPR011047">
    <property type="entry name" value="Quinoprotein_ADH-like_sf"/>
</dbReference>
<evidence type="ECO:0000313" key="4">
    <source>
        <dbReference type="EMBL" id="KAF1952748.1"/>
    </source>
</evidence>
<evidence type="ECO:0000313" key="5">
    <source>
        <dbReference type="Proteomes" id="UP000800035"/>
    </source>
</evidence>
<evidence type="ECO:0000256" key="2">
    <source>
        <dbReference type="ARBA" id="ARBA00022737"/>
    </source>
</evidence>
<feature type="repeat" description="WD" evidence="3">
    <location>
        <begin position="2"/>
        <end position="43"/>
    </location>
</feature>
<name>A0A6A5TK46_9PLEO</name>
<dbReference type="Gene3D" id="2.130.10.10">
    <property type="entry name" value="YVTN repeat-like/Quinoprotein amine dehydrogenase"/>
    <property type="match status" value="1"/>
</dbReference>
<dbReference type="SMART" id="SM00320">
    <property type="entry name" value="WD40"/>
    <property type="match status" value="1"/>
</dbReference>
<dbReference type="InterPro" id="IPR015943">
    <property type="entry name" value="WD40/YVTN_repeat-like_dom_sf"/>
</dbReference>